<organism evidence="1">
    <name type="scientific">Siphoviridae sp. ctqBH20</name>
    <dbReference type="NCBI Taxonomy" id="2825680"/>
    <lineage>
        <taxon>Viruses</taxon>
        <taxon>Duplodnaviria</taxon>
        <taxon>Heunggongvirae</taxon>
        <taxon>Uroviricota</taxon>
        <taxon>Caudoviricetes</taxon>
    </lineage>
</organism>
<name>A0A8S5QBQ3_9CAUD</name>
<sequence length="34" mass="3977">MTSSESRTIISLQGSEIKTNRQDYFVLRYLVNIL</sequence>
<accession>A0A8S5QBQ3</accession>
<reference evidence="1" key="1">
    <citation type="journal article" date="2021" name="Proc. Natl. Acad. Sci. U.S.A.">
        <title>A Catalog of Tens of Thousands of Viruses from Human Metagenomes Reveals Hidden Associations with Chronic Diseases.</title>
        <authorList>
            <person name="Tisza M.J."/>
            <person name="Buck C.B."/>
        </authorList>
    </citation>
    <scope>NUCLEOTIDE SEQUENCE</scope>
    <source>
        <strain evidence="1">CtqBH20</strain>
    </source>
</reference>
<dbReference type="EMBL" id="BK015626">
    <property type="protein sequence ID" value="DAE16504.1"/>
    <property type="molecule type" value="Genomic_DNA"/>
</dbReference>
<protein>
    <submittedName>
        <fullName evidence="1">Uncharacterized protein</fullName>
    </submittedName>
</protein>
<proteinExistence type="predicted"/>
<evidence type="ECO:0000313" key="1">
    <source>
        <dbReference type="EMBL" id="DAE16504.1"/>
    </source>
</evidence>